<evidence type="ECO:0000259" key="2">
    <source>
        <dbReference type="PROSITE" id="PS51208"/>
    </source>
</evidence>
<dbReference type="SUPFAM" id="SSF103515">
    <property type="entry name" value="Autotransporter"/>
    <property type="match status" value="1"/>
</dbReference>
<evidence type="ECO:0000313" key="4">
    <source>
        <dbReference type="Proteomes" id="UP000406256"/>
    </source>
</evidence>
<dbReference type="AlphaFoldDB" id="A0A5E4TG40"/>
<dbReference type="EMBL" id="CABPSB010000003">
    <property type="protein sequence ID" value="VVD85119.1"/>
    <property type="molecule type" value="Genomic_DNA"/>
</dbReference>
<keyword evidence="4" id="KW-1185">Reference proteome</keyword>
<name>A0A5E4TG40_9BURK</name>
<dbReference type="GO" id="GO:0006508">
    <property type="term" value="P:proteolysis"/>
    <property type="evidence" value="ECO:0007669"/>
    <property type="project" value="UniProtKB-KW"/>
</dbReference>
<evidence type="ECO:0000313" key="3">
    <source>
        <dbReference type="EMBL" id="VVD85119.1"/>
    </source>
</evidence>
<dbReference type="SMART" id="SM00869">
    <property type="entry name" value="Autotransporter"/>
    <property type="match status" value="1"/>
</dbReference>
<proteinExistence type="predicted"/>
<keyword evidence="3" id="KW-0378">Hydrolase</keyword>
<dbReference type="EC" id="3.4.21.-" evidence="3"/>
<gene>
    <name evidence="3" type="ORF">PAN31108_01321</name>
</gene>
<dbReference type="GO" id="GO:0008233">
    <property type="term" value="F:peptidase activity"/>
    <property type="evidence" value="ECO:0007669"/>
    <property type="project" value="UniProtKB-KW"/>
</dbReference>
<reference evidence="3 4" key="1">
    <citation type="submission" date="2019-08" db="EMBL/GenBank/DDBJ databases">
        <authorList>
            <person name="Peeters C."/>
        </authorList>
    </citation>
    <scope>NUCLEOTIDE SEQUENCE [LARGE SCALE GENOMIC DNA]</scope>
    <source>
        <strain evidence="3 4">LMG 31108</strain>
    </source>
</reference>
<feature type="chain" id="PRO_5023091240" evidence="1">
    <location>
        <begin position="36"/>
        <end position="1107"/>
    </location>
</feature>
<sequence>MRGNRPKSSALCQTRMCAVMVAVVAVMGASPGASAADVQSSGLETRAQRLKALDPIVRYANNEERQKSEEHAKNMSLIESEIPIHNILSNIKDEKALREALGKQVSEVEKAIDVVKKRIDEGKQLPKDTELLKDLDSLKVKVENLQGSATPLSGSDRKDLEDYLKNGVDQFQKSLGALVEAKKQAELVNYKLQRWQDARDEKAASELSTTTELNAAADGVEVVDDNRYVTWNDKNQINFMSDAAPADGQSLDAQSILELSDRSGKLSDAIYGATDRKRDIGTLRATKDADHTVRVDEGTLSVHQGIDGDGKLAINVGTKGRLKFMAGQGVSDDARNVSLNAGQSAGQSAGQAPGDPGGTIDFFKGTSAGAAKFQIHESGALTFHPESTGGHSVIQVDQGGFVGFDSANAADATITNSGIAVFRKAKGGAGVIENQAGGQLLVVDSDLETRQIINAGLANLAGTTTADAAAITLQNGTLSLADVKQSPGDDPAPATSATSVTIGALSGSGHVVTSGKTLKLGALGKHDVFSGDIVKLDTDKQGAIVSKVGTGNLTFSGDQSAISTLNVESGTLTAAHRNALGTGLLTLSEPGVIALANDVYGVKTFENAGTLHLHGYKLVIDSYASMGDKAKIESDAKKDPQGIHRGTLEVNKDGDFTKTKIVLRPVDTSVTPEELYEKKVQVVVPGPNAKVKLGEVDYGSIPTKPDDTGGDDGSVIIDPDKGIAFLDPNAPYSGNEQGLLGSLQGVTLADIVSGRVGGSVLGQMVLLPAGSAEQRRAARMLSGESLANNATAAYSAADAFRSSMQTRMLAGGSMPDCNTSRGQRADENGTAVWGAFKGTGATQENSDMAFSTKGIDGAFGVDRRLNRNALVGASFGLGTRSSVAGDLPGSSDVRSASVGIYGSYLSDTRWFANGGVFFTNHNVSTERTVAARDVSARVSGRTGGRTLGFFGEVGQRVLAGGMNVDPFLGMRIATTRLNGYDETDRDPAQGNNGLHVGPQTSNSRRIIAGVRLWRELVNTAGGSVIPTLRLAYEHEFGDTQSRLTNAIYGAPRAFVVNGVKLGRDIFTADLGADIRVTKQFNVHVGGDLSLRAGEKAVAGGVSAKYRF</sequence>
<evidence type="ECO:0000256" key="1">
    <source>
        <dbReference type="SAM" id="SignalP"/>
    </source>
</evidence>
<dbReference type="Gene3D" id="2.40.128.130">
    <property type="entry name" value="Autotransporter beta-domain"/>
    <property type="match status" value="1"/>
</dbReference>
<organism evidence="3 4">
    <name type="scientific">Pandoraea anhela</name>
    <dbReference type="NCBI Taxonomy" id="2508295"/>
    <lineage>
        <taxon>Bacteria</taxon>
        <taxon>Pseudomonadati</taxon>
        <taxon>Pseudomonadota</taxon>
        <taxon>Betaproteobacteria</taxon>
        <taxon>Burkholderiales</taxon>
        <taxon>Burkholderiaceae</taxon>
        <taxon>Pandoraea</taxon>
    </lineage>
</organism>
<dbReference type="InterPro" id="IPR036709">
    <property type="entry name" value="Autotransporte_beta_dom_sf"/>
</dbReference>
<feature type="signal peptide" evidence="1">
    <location>
        <begin position="1"/>
        <end position="35"/>
    </location>
</feature>
<dbReference type="PROSITE" id="PS51208">
    <property type="entry name" value="AUTOTRANSPORTER"/>
    <property type="match status" value="1"/>
</dbReference>
<feature type="domain" description="Autotransporter" evidence="2">
    <location>
        <begin position="825"/>
        <end position="1107"/>
    </location>
</feature>
<dbReference type="OrthoDB" id="8938850at2"/>
<keyword evidence="1" id="KW-0732">Signal</keyword>
<dbReference type="Proteomes" id="UP000406256">
    <property type="component" value="Unassembled WGS sequence"/>
</dbReference>
<protein>
    <submittedName>
        <fullName evidence="3">Extracellular serine protease</fullName>
        <ecNumber evidence="3">3.4.21.-</ecNumber>
    </submittedName>
</protein>
<dbReference type="InterPro" id="IPR005546">
    <property type="entry name" value="Autotransporte_beta"/>
</dbReference>
<dbReference type="Pfam" id="PF03797">
    <property type="entry name" value="Autotransporter"/>
    <property type="match status" value="1"/>
</dbReference>
<accession>A0A5E4TG40</accession>
<keyword evidence="3" id="KW-0645">Protease</keyword>